<dbReference type="GO" id="GO:0000725">
    <property type="term" value="P:recombinational repair"/>
    <property type="evidence" value="ECO:0007669"/>
    <property type="project" value="TreeGrafter"/>
</dbReference>
<organism evidence="13 14">
    <name type="scientific">Kalanchoe fedtschenkoi</name>
    <name type="common">Lavender scallops</name>
    <name type="synonym">South American air plant</name>
    <dbReference type="NCBI Taxonomy" id="63787"/>
    <lineage>
        <taxon>Eukaryota</taxon>
        <taxon>Viridiplantae</taxon>
        <taxon>Streptophyta</taxon>
        <taxon>Embryophyta</taxon>
        <taxon>Tracheophyta</taxon>
        <taxon>Spermatophyta</taxon>
        <taxon>Magnoliopsida</taxon>
        <taxon>eudicotyledons</taxon>
        <taxon>Gunneridae</taxon>
        <taxon>Pentapetalae</taxon>
        <taxon>Saxifragales</taxon>
        <taxon>Crassulaceae</taxon>
        <taxon>Kalanchoe</taxon>
    </lineage>
</organism>
<dbReference type="PROSITE" id="PS51217">
    <property type="entry name" value="UVRD_HELICASE_CTER"/>
    <property type="match status" value="1"/>
</dbReference>
<feature type="binding site" evidence="10">
    <location>
        <begin position="281"/>
        <end position="288"/>
    </location>
    <ligand>
        <name>ATP</name>
        <dbReference type="ChEBI" id="CHEBI:30616"/>
    </ligand>
</feature>
<evidence type="ECO:0000313" key="13">
    <source>
        <dbReference type="EnsemblPlants" id="Kaladp0067s0161.1.v1.1"/>
    </source>
</evidence>
<dbReference type="SUPFAM" id="SSF52540">
    <property type="entry name" value="P-loop containing nucleoside triphosphate hydrolases"/>
    <property type="match status" value="1"/>
</dbReference>
<keyword evidence="5 10" id="KW-0067">ATP-binding</keyword>
<evidence type="ECO:0000256" key="9">
    <source>
        <dbReference type="ARBA" id="ARBA00048988"/>
    </source>
</evidence>
<keyword evidence="2 10" id="KW-0547">Nucleotide-binding</keyword>
<dbReference type="Proteomes" id="UP000594263">
    <property type="component" value="Unplaced"/>
</dbReference>
<dbReference type="GO" id="GO:0043138">
    <property type="term" value="F:3'-5' DNA helicase activity"/>
    <property type="evidence" value="ECO:0007669"/>
    <property type="project" value="UniProtKB-EC"/>
</dbReference>
<dbReference type="AlphaFoldDB" id="A0A7N0UIA3"/>
<evidence type="ECO:0000259" key="12">
    <source>
        <dbReference type="PROSITE" id="PS51217"/>
    </source>
</evidence>
<evidence type="ECO:0000256" key="10">
    <source>
        <dbReference type="PROSITE-ProRule" id="PRU00560"/>
    </source>
</evidence>
<feature type="domain" description="UvrD-like helicase C-terminal" evidence="12">
    <location>
        <begin position="549"/>
        <end position="862"/>
    </location>
</feature>
<proteinExistence type="inferred from homology"/>
<dbReference type="Gene3D" id="1.10.486.10">
    <property type="entry name" value="PCRA, domain 4"/>
    <property type="match status" value="1"/>
</dbReference>
<dbReference type="CDD" id="cd17932">
    <property type="entry name" value="DEXQc_UvrD"/>
    <property type="match status" value="1"/>
</dbReference>
<dbReference type="GO" id="GO:0005524">
    <property type="term" value="F:ATP binding"/>
    <property type="evidence" value="ECO:0007669"/>
    <property type="project" value="UniProtKB-UniRule"/>
</dbReference>
<evidence type="ECO:0000313" key="14">
    <source>
        <dbReference type="Proteomes" id="UP000594263"/>
    </source>
</evidence>
<dbReference type="PANTHER" id="PTHR11070:SF61">
    <property type="entry name" value="DNA 3'-5' HELICASE"/>
    <property type="match status" value="1"/>
</dbReference>
<evidence type="ECO:0000259" key="11">
    <source>
        <dbReference type="PROSITE" id="PS51198"/>
    </source>
</evidence>
<dbReference type="GO" id="GO:0003677">
    <property type="term" value="F:DNA binding"/>
    <property type="evidence" value="ECO:0007669"/>
    <property type="project" value="InterPro"/>
</dbReference>
<evidence type="ECO:0000256" key="2">
    <source>
        <dbReference type="ARBA" id="ARBA00022741"/>
    </source>
</evidence>
<dbReference type="InterPro" id="IPR014017">
    <property type="entry name" value="DNA_helicase_UvrD-like_C"/>
</dbReference>
<evidence type="ECO:0000256" key="8">
    <source>
        <dbReference type="ARBA" id="ARBA00034808"/>
    </source>
</evidence>
<comment type="catalytic activity">
    <reaction evidence="7">
        <text>Couples ATP hydrolysis with the unwinding of duplex DNA by translocating in the 3'-5' direction.</text>
        <dbReference type="EC" id="5.6.2.4"/>
    </reaction>
</comment>
<keyword evidence="6" id="KW-0413">Isomerase</keyword>
<comment type="similarity">
    <text evidence="1">Belongs to the helicase family. UvrD subfamily.</text>
</comment>
<dbReference type="InterPro" id="IPR014016">
    <property type="entry name" value="UvrD-like_ATP-bd"/>
</dbReference>
<evidence type="ECO:0000256" key="6">
    <source>
        <dbReference type="ARBA" id="ARBA00023235"/>
    </source>
</evidence>
<dbReference type="EC" id="5.6.2.4" evidence="8"/>
<dbReference type="Gene3D" id="3.40.50.300">
    <property type="entry name" value="P-loop containing nucleotide triphosphate hydrolases"/>
    <property type="match status" value="2"/>
</dbReference>
<dbReference type="InterPro" id="IPR000212">
    <property type="entry name" value="DNA_helicase_UvrD/REP"/>
</dbReference>
<dbReference type="GO" id="GO:0016787">
    <property type="term" value="F:hydrolase activity"/>
    <property type="evidence" value="ECO:0007669"/>
    <property type="project" value="UniProtKB-UniRule"/>
</dbReference>
<dbReference type="Gene3D" id="1.10.10.160">
    <property type="match status" value="1"/>
</dbReference>
<dbReference type="PANTHER" id="PTHR11070">
    <property type="entry name" value="UVRD / RECB / PCRA DNA HELICASE FAMILY MEMBER"/>
    <property type="match status" value="1"/>
</dbReference>
<evidence type="ECO:0000256" key="5">
    <source>
        <dbReference type="ARBA" id="ARBA00022840"/>
    </source>
</evidence>
<protein>
    <recommendedName>
        <fullName evidence="8">DNA 3'-5' helicase</fullName>
        <ecNumber evidence="8">5.6.2.4</ecNumber>
    </recommendedName>
</protein>
<dbReference type="InterPro" id="IPR013986">
    <property type="entry name" value="DExx_box_DNA_helicase_dom_sf"/>
</dbReference>
<name>A0A7N0UIA3_KALFE</name>
<reference evidence="13" key="1">
    <citation type="submission" date="2021-01" db="UniProtKB">
        <authorList>
            <consortium name="EnsemblPlants"/>
        </authorList>
    </citation>
    <scope>IDENTIFICATION</scope>
</reference>
<dbReference type="CDD" id="cd18807">
    <property type="entry name" value="SF1_C_UvrD"/>
    <property type="match status" value="1"/>
</dbReference>
<dbReference type="Pfam" id="PF00580">
    <property type="entry name" value="UvrD-helicase"/>
    <property type="match status" value="1"/>
</dbReference>
<dbReference type="PROSITE" id="PS51198">
    <property type="entry name" value="UVRD_HELICASE_ATP_BIND"/>
    <property type="match status" value="1"/>
</dbReference>
<feature type="domain" description="UvrD-like helicase ATP-binding" evidence="11">
    <location>
        <begin position="260"/>
        <end position="548"/>
    </location>
</feature>
<keyword evidence="4 10" id="KW-0347">Helicase</keyword>
<comment type="catalytic activity">
    <reaction evidence="9">
        <text>ATP + H2O = ADP + phosphate + H(+)</text>
        <dbReference type="Rhea" id="RHEA:13065"/>
        <dbReference type="ChEBI" id="CHEBI:15377"/>
        <dbReference type="ChEBI" id="CHEBI:15378"/>
        <dbReference type="ChEBI" id="CHEBI:30616"/>
        <dbReference type="ChEBI" id="CHEBI:43474"/>
        <dbReference type="ChEBI" id="CHEBI:456216"/>
        <dbReference type="EC" id="5.6.2.4"/>
    </reaction>
</comment>
<dbReference type="EnsemblPlants" id="Kaladp0067s0161.1.v1.1">
    <property type="protein sequence ID" value="Kaladp0067s0161.1.v1.1"/>
    <property type="gene ID" value="Kaladp0067s0161.v1.1"/>
</dbReference>
<dbReference type="OMA" id="FILYVMM"/>
<evidence type="ECO:0000256" key="7">
    <source>
        <dbReference type="ARBA" id="ARBA00034617"/>
    </source>
</evidence>
<evidence type="ECO:0000256" key="3">
    <source>
        <dbReference type="ARBA" id="ARBA00022801"/>
    </source>
</evidence>
<dbReference type="GO" id="GO:0005634">
    <property type="term" value="C:nucleus"/>
    <property type="evidence" value="ECO:0007669"/>
    <property type="project" value="TreeGrafter"/>
</dbReference>
<dbReference type="InterPro" id="IPR027417">
    <property type="entry name" value="P-loop_NTPase"/>
</dbReference>
<accession>A0A7N0UIA3</accession>
<dbReference type="Pfam" id="PF13361">
    <property type="entry name" value="UvrD_C"/>
    <property type="match status" value="1"/>
</dbReference>
<keyword evidence="3 10" id="KW-0378">Hydrolase</keyword>
<dbReference type="Gramene" id="Kaladp0067s0161.1.v1.1">
    <property type="protein sequence ID" value="Kaladp0067s0161.1.v1.1"/>
    <property type="gene ID" value="Kaladp0067s0161.v1.1"/>
</dbReference>
<evidence type="ECO:0000256" key="4">
    <source>
        <dbReference type="ARBA" id="ARBA00022806"/>
    </source>
</evidence>
<sequence>MGDGQLSAEQRARISHKFRAAKALLARKRHRSALFDNEGDSFGMKTPSRSITRRVPLLEISVNQQSPFASNEANITKSIICVRDASSDGFKPDGINTAFRTLPSPESVKYASDRPLIVGHEGSTELEGSIEDSPYIRNSNNKKIESASESYRLNTPNSLCVSDSLKTHAKQPHNSSCSGSALGTHSLLDDDLNELVFEEIDALCERTLGGVTSKCPNDENISCMKIASPVKKLQLEELSDILKEMEIRNMPKDYLAYLSSLNNKQQEAACSDISIPLMIVAGPGSGKTSTMVGRILMLLSEGISPSQILAMTFTTAAASEMRDRIGGVAGKAIAKDLMISTFHSFCLQLCRSHAEKLGRTAEFVLFGHGQQRRAIIEAVRLWETEKNKDHVEDIQEGPNFFKEKSKRWQKFVSQAKASGSTSEQHMESGDHIGGSILRNYDEILRSCNALDYHDLISCSVKLLTQFPEVYKECQELWKAIVIDEFQDTSSMQYSLLRILASHNRMTIVGDDDQSIFSFNGADISGFDSFRADFLNYKEIRLNKNYRSTRYIVEAASYLIRNNTKRCQSQNALTDNCSGSKIFVKECYNESAQCAFVIDKIVEITSDGSTAKCSHGNIAVLYRRQVSGKLFQSSFRERRIPFNAHGVAFYRKKVVRAIIAMLKTVSPGCDDGTYRQALKALLHLEKEEKKRVVEHIGKISMTQKCSFLSAATDIFNAKVSGTLKRNQLTQGRKTLSTLNMISKLAHREQSISAVITSVANLIPQKYLLDQRAVIDVDGGKLLNEDNDVRSVLQYLLDDVSDFLATKFTANKLENEAINGDKGCVCVLKEFLDYITERESEHFRSRRSENKDSVTLTTIHQSKGLEWDVVFIVKVNESEIPLLHEFKESMRGTESLVEEERRLFYVGMTRAKKKLFILYVTMNSNWQLLPPSRFLNEIPSHLMETQADFTVKCPERKFAVNPKENAQVNSVVQNEEESFPTNMASVKETDVDYEAPNEALKAWNGDAFLKRFNSEDRAIVSHLFHQWAKKQAFKEPRRLLDKVGFVIDERLTDKKNKNKDVLRALKSCLKSEEAFVYAECVLQWERIPADERAHLRREKEEHFQKLRIEKSMGSSAPTPKQVTIFSEVPNLCFSFPL</sequence>
<evidence type="ECO:0000256" key="1">
    <source>
        <dbReference type="ARBA" id="ARBA00009922"/>
    </source>
</evidence>
<keyword evidence="14" id="KW-1185">Reference proteome</keyword>